<proteinExistence type="predicted"/>
<evidence type="ECO:0000313" key="5">
    <source>
        <dbReference type="Proteomes" id="UP000767238"/>
    </source>
</evidence>
<evidence type="ECO:0000256" key="2">
    <source>
        <dbReference type="SAM" id="MobiDB-lite"/>
    </source>
</evidence>
<reference evidence="4" key="2">
    <citation type="submission" date="2021-08" db="EMBL/GenBank/DDBJ databases">
        <authorList>
            <person name="Gostincar C."/>
            <person name="Sun X."/>
            <person name="Song Z."/>
            <person name="Gunde-Cimerman N."/>
        </authorList>
    </citation>
    <scope>NUCLEOTIDE SEQUENCE</scope>
    <source>
        <strain evidence="4">EXF-8016</strain>
    </source>
</reference>
<dbReference type="PANTHER" id="PTHR10039">
    <property type="entry name" value="AMELOGENIN"/>
    <property type="match status" value="1"/>
</dbReference>
<dbReference type="InterPro" id="IPR007111">
    <property type="entry name" value="NACHT_NTPase"/>
</dbReference>
<organism evidence="4 5">
    <name type="scientific">Aureobasidium melanogenum</name>
    <name type="common">Aureobasidium pullulans var. melanogenum</name>
    <dbReference type="NCBI Taxonomy" id="46634"/>
    <lineage>
        <taxon>Eukaryota</taxon>
        <taxon>Fungi</taxon>
        <taxon>Dikarya</taxon>
        <taxon>Ascomycota</taxon>
        <taxon>Pezizomycotina</taxon>
        <taxon>Dothideomycetes</taxon>
        <taxon>Dothideomycetidae</taxon>
        <taxon>Dothideales</taxon>
        <taxon>Saccotheciaceae</taxon>
        <taxon>Aureobasidium</taxon>
    </lineage>
</organism>
<sequence>DRVRSFFGRSPSPLPNRPARATPISVQTSLHNPADSRNASGILADALETLTAEDRETVRNLLPANVIGIDAAVAEAHTHASELQQLCAKTRWSWNYKGREIYVSDQVDKIVQFLDKFKSVGDVVANVDPVHVGLPWAGIRVILEVALSESAQRAVLVTGMELSLYISHRLEVYLNIYARVLPSLASANFRKALVDVYGHILRFLAQAIRRRGSPSIAKALWGSDDLMQFEERCNVLCIRAAEEASLCASEISEQWRVNLDTRLSSLDEIHHLRASLTKLHDKADLAKLVSAREATYDSSAEGGLPRCLPGTRIELLGRINTWTVDPLGKRIFWLCGKAGIGKSTISRTVAETLDKDGRLGASFFFKRGRADRSHAKLFFPTIAKQLADKIPDLGHAIAAALEEDSLICEKHMTKQFDKLLLQPLQSNLTIQPLLRDCFLVIDALDECEDTEQVETLLKLLKRIEDVTSSRIRILITSRPDPPLIAGFKAMSSSLLQDVHLEEAQVESIRSDLEIFFNHELVQIGTRYPRLNPFGSLPTDWAKPHDIKLLVNKSHPLFIIAFTICKILSSSNKPQEDLRQILLQKNGNGVSTGLEAVYLPVLQQAVATTSKGGTKETLTLFRKIVGSLILLYDPLSATSLSRLLVTSIREVGTFIPPLRSVLNLPEKVDGTLDPLGAIKPFHLSFRDFLLDPHLAADDEGGKFWINEAQAHKQLAGHCLRLLRGGTLMEDVCRINAPGKRRAAISQAVIAKNLPEEVAYACSYWVQHISTSGERLKDDGDVHRFLKNHLLHWIEALSWLGKASDVIHSLGSLRAIVDVSHAQMNDLGAVH</sequence>
<dbReference type="InterPro" id="IPR027417">
    <property type="entry name" value="P-loop_NTPase"/>
</dbReference>
<dbReference type="Gene3D" id="3.40.50.300">
    <property type="entry name" value="P-loop containing nucleotide triphosphate hydrolases"/>
    <property type="match status" value="1"/>
</dbReference>
<dbReference type="SUPFAM" id="SSF52540">
    <property type="entry name" value="P-loop containing nucleoside triphosphate hydrolases"/>
    <property type="match status" value="1"/>
</dbReference>
<feature type="non-terminal residue" evidence="4">
    <location>
        <position position="829"/>
    </location>
</feature>
<accession>A0A9P8G7D4</accession>
<protein>
    <submittedName>
        <fullName evidence="4">WD40 repeat-like protein</fullName>
    </submittedName>
</protein>
<evidence type="ECO:0000313" key="4">
    <source>
        <dbReference type="EMBL" id="KAH0211414.1"/>
    </source>
</evidence>
<dbReference type="EMBL" id="JAHFYH010000139">
    <property type="protein sequence ID" value="KAH0211414.1"/>
    <property type="molecule type" value="Genomic_DNA"/>
</dbReference>
<dbReference type="PANTHER" id="PTHR10039:SF17">
    <property type="entry name" value="FUNGAL STAND N-TERMINAL GOODBYE DOMAIN-CONTAINING PROTEIN-RELATED"/>
    <property type="match status" value="1"/>
</dbReference>
<feature type="non-terminal residue" evidence="4">
    <location>
        <position position="1"/>
    </location>
</feature>
<keyword evidence="1" id="KW-0677">Repeat</keyword>
<dbReference type="PROSITE" id="PS50837">
    <property type="entry name" value="NACHT"/>
    <property type="match status" value="1"/>
</dbReference>
<comment type="caution">
    <text evidence="4">The sequence shown here is derived from an EMBL/GenBank/DDBJ whole genome shotgun (WGS) entry which is preliminary data.</text>
</comment>
<dbReference type="Pfam" id="PF24883">
    <property type="entry name" value="NPHP3_N"/>
    <property type="match status" value="1"/>
</dbReference>
<dbReference type="AlphaFoldDB" id="A0A9P8G7D4"/>
<dbReference type="Proteomes" id="UP000767238">
    <property type="component" value="Unassembled WGS sequence"/>
</dbReference>
<feature type="region of interest" description="Disordered" evidence="2">
    <location>
        <begin position="1"/>
        <end position="23"/>
    </location>
</feature>
<reference evidence="4" key="1">
    <citation type="journal article" date="2021" name="J Fungi (Basel)">
        <title>Virulence traits and population genomics of the black yeast Aureobasidium melanogenum.</title>
        <authorList>
            <person name="Cernosa A."/>
            <person name="Sun X."/>
            <person name="Gostincar C."/>
            <person name="Fang C."/>
            <person name="Gunde-Cimerman N."/>
            <person name="Song Z."/>
        </authorList>
    </citation>
    <scope>NUCLEOTIDE SEQUENCE</scope>
    <source>
        <strain evidence="4">EXF-8016</strain>
    </source>
</reference>
<evidence type="ECO:0000256" key="1">
    <source>
        <dbReference type="ARBA" id="ARBA00022737"/>
    </source>
</evidence>
<dbReference type="InterPro" id="IPR056884">
    <property type="entry name" value="NPHP3-like_N"/>
</dbReference>
<feature type="domain" description="NACHT" evidence="3">
    <location>
        <begin position="330"/>
        <end position="480"/>
    </location>
</feature>
<name>A0A9P8G7D4_AURME</name>
<gene>
    <name evidence="4" type="ORF">KCV03_g9730</name>
</gene>
<evidence type="ECO:0000259" key="3">
    <source>
        <dbReference type="PROSITE" id="PS50837"/>
    </source>
</evidence>